<dbReference type="Pfam" id="PF06744">
    <property type="entry name" value="IcmF_C"/>
    <property type="match status" value="1"/>
</dbReference>
<dbReference type="Proteomes" id="UP000446768">
    <property type="component" value="Unassembled WGS sequence"/>
</dbReference>
<dbReference type="RefSeq" id="WP_154372154.1">
    <property type="nucleotide sequence ID" value="NZ_WKJJ01000004.1"/>
</dbReference>
<dbReference type="Pfam" id="PF14331">
    <property type="entry name" value="IcmF-related_N"/>
    <property type="match status" value="1"/>
</dbReference>
<gene>
    <name evidence="5" type="primary">tssM</name>
    <name evidence="5" type="ORF">GJ700_07340</name>
</gene>
<proteinExistence type="predicted"/>
<keyword evidence="6" id="KW-1185">Reference proteome</keyword>
<name>A0A7X2LRS4_9BURK</name>
<dbReference type="InterPro" id="IPR053156">
    <property type="entry name" value="T6SS_TssM-like"/>
</dbReference>
<dbReference type="PANTHER" id="PTHR36153:SF1">
    <property type="entry name" value="TYPE VI SECRETION SYSTEM COMPONENT TSSM1"/>
    <property type="match status" value="1"/>
</dbReference>
<dbReference type="EMBL" id="WKJJ01000004">
    <property type="protein sequence ID" value="MRV71536.1"/>
    <property type="molecule type" value="Genomic_DNA"/>
</dbReference>
<dbReference type="PANTHER" id="PTHR36153">
    <property type="entry name" value="INNER MEMBRANE PROTEIN-RELATED"/>
    <property type="match status" value="1"/>
</dbReference>
<comment type="caution">
    <text evidence="5">The sequence shown here is derived from an EMBL/GenBank/DDBJ whole genome shotgun (WGS) entry which is preliminary data.</text>
</comment>
<evidence type="ECO:0000259" key="2">
    <source>
        <dbReference type="Pfam" id="PF06744"/>
    </source>
</evidence>
<evidence type="ECO:0000259" key="3">
    <source>
        <dbReference type="Pfam" id="PF06761"/>
    </source>
</evidence>
<dbReference type="NCBIfam" id="TIGR03348">
    <property type="entry name" value="VI_IcmF"/>
    <property type="match status" value="1"/>
</dbReference>
<keyword evidence="1" id="KW-0812">Transmembrane</keyword>
<protein>
    <submittedName>
        <fullName evidence="5">Type VI secretion system membrane subunit TssM</fullName>
    </submittedName>
</protein>
<feature type="transmembrane region" description="Helical" evidence="1">
    <location>
        <begin position="49"/>
        <end position="69"/>
    </location>
</feature>
<feature type="transmembrane region" description="Helical" evidence="1">
    <location>
        <begin position="453"/>
        <end position="475"/>
    </location>
</feature>
<dbReference type="InterPro" id="IPR027417">
    <property type="entry name" value="P-loop_NTPase"/>
</dbReference>
<feature type="transmembrane region" description="Helical" evidence="1">
    <location>
        <begin position="12"/>
        <end position="29"/>
    </location>
</feature>
<keyword evidence="1" id="KW-0472">Membrane</keyword>
<evidence type="ECO:0000256" key="1">
    <source>
        <dbReference type="SAM" id="Phobius"/>
    </source>
</evidence>
<evidence type="ECO:0000313" key="5">
    <source>
        <dbReference type="EMBL" id="MRV71536.1"/>
    </source>
</evidence>
<dbReference type="InterPro" id="IPR025743">
    <property type="entry name" value="TssM1_N"/>
</dbReference>
<evidence type="ECO:0000259" key="4">
    <source>
        <dbReference type="Pfam" id="PF14331"/>
    </source>
</evidence>
<organism evidence="5 6">
    <name type="scientific">Pseudoduganella rivuli</name>
    <dbReference type="NCBI Taxonomy" id="2666085"/>
    <lineage>
        <taxon>Bacteria</taxon>
        <taxon>Pseudomonadati</taxon>
        <taxon>Pseudomonadota</taxon>
        <taxon>Betaproteobacteria</taxon>
        <taxon>Burkholderiales</taxon>
        <taxon>Oxalobacteraceae</taxon>
        <taxon>Telluria group</taxon>
        <taxon>Pseudoduganella</taxon>
    </lineage>
</organism>
<dbReference type="InterPro" id="IPR010623">
    <property type="entry name" value="IcmF_C"/>
</dbReference>
<dbReference type="Pfam" id="PF06761">
    <property type="entry name" value="IcmF-related"/>
    <property type="match status" value="1"/>
</dbReference>
<dbReference type="SUPFAM" id="SSF52540">
    <property type="entry name" value="P-loop containing nucleoside triphosphate hydrolases"/>
    <property type="match status" value="1"/>
</dbReference>
<dbReference type="AlphaFoldDB" id="A0A7X2LRS4"/>
<keyword evidence="1" id="KW-1133">Transmembrane helix</keyword>
<feature type="domain" description="IcmF-related" evidence="3">
    <location>
        <begin position="508"/>
        <end position="813"/>
    </location>
</feature>
<sequence>MIKRFFTWLFKPPVLAFIGVFLLSLIVWFEAPLLAFDGAEPFASSTVRWWIIGLLFAAWALWFGWKMVAVRLKERRLVKSVAGPEQPAPVPGQRESAAEVALLAKRLHDALAVLRKAGKGGLWGSGNLYQLPWYMFVGAPGSGKTTALVHSGLKFPLAETHGKGAIGGVGGTRNCDWWFTDEAVLIDTAGRYTTQDSYSEVDKAAWAGFLQLLRKHRSRRPINGVIVALSVADLLQQGEAARRAQALAIRGRIQELHEQLGIRFPVYVIVTKCDLLAGFVEFFDNLGRDERTQVWGVTFPLGTMEQPDAVLKAFPAEFDALHAQLEARLFDRMQQERDIQRRALMYNFPQQFAAIGDLLETFITDVFESTTYEQPALVRGVYFTSGTQEGSPIDRVMATLAASFGLDRRVLPANAFGGRSYFITRLLREVIFQEKELAGANLKLERNRRLLQWGAMVATAVVVVVVTGALVGSYAGNRIYVDDVAARTREADRLARALPKDPSPLAALPLLNSLRDIPAGWIERDADVPWSMGLGLYQGGKLGEGAIGAYQRVLREALMPRILDQMETQLRRGTANNAEYLYELLRVYLMLGDRSHLDPEAVRAWLDYDWARNLPDADEGQRRDLSGHVAAMLDPSYDGGPPPQLDVALVSKVRLALASMPMGERVYTRLRRDLTRSGLADFDVAASAGRDAAVVLTRQSGQPLTRGIPGAFTLAGFQAFNDRIDAAIADVVKDNWVLDKREAVTGPSDAAQVKASVQQMYYEEYIRQWDALLADVTLVPFTTLDQAARILNSVASQDSPLRKFLQAAAKQTRLDKVKTGISAVDAAAGKVKQLGDAARKRLESALGSGTEEVLPAEAPPSNPVDLHFAPLHRMVEAGGGSPGAPATGPSGLDGLLLKLKDVALYLDAANAARAAGQPAPPSDALARLKREADGLPVPLANLVRAVDTAGAGLTLGTERDRLDALWKTGPALFCRAAIAGRYPLVRKAALESTPDDFGRFFGPGGLADEFFQKHLANYVDTSGAQWRWRTVNNVALGMSQETLNEFQRAALVRDKFFGSGGKQASVRFDLKPVAADPALTKVVLDIEGQQVVYAPKAPLLASPVQVPGGKGASVVRFDVSPATPAELRTEGPWAWFRMLDKGMLEGTAQGERYRLTFDLDGRRMVYELTASSVNNPFRRDGLDQFRCLESL</sequence>
<accession>A0A7X2LRS4</accession>
<dbReference type="InterPro" id="IPR009612">
    <property type="entry name" value="IcmF-rel"/>
</dbReference>
<evidence type="ECO:0000313" key="6">
    <source>
        <dbReference type="Proteomes" id="UP000446768"/>
    </source>
</evidence>
<feature type="domain" description="Type VI secretion system component TssM1 N-terminal" evidence="4">
    <location>
        <begin position="200"/>
        <end position="458"/>
    </location>
</feature>
<dbReference type="InterPro" id="IPR017731">
    <property type="entry name" value="TssM1-like"/>
</dbReference>
<feature type="domain" description="Type VI secretion system IcmF C-terminal" evidence="2">
    <location>
        <begin position="1068"/>
        <end position="1172"/>
    </location>
</feature>
<reference evidence="5 6" key="1">
    <citation type="submission" date="2019-11" db="EMBL/GenBank/DDBJ databases">
        <title>Novel species isolated from a subtropical stream in China.</title>
        <authorList>
            <person name="Lu H."/>
        </authorList>
    </citation>
    <scope>NUCLEOTIDE SEQUENCE [LARGE SCALE GENOMIC DNA]</scope>
    <source>
        <strain evidence="5 6">FT92W</strain>
    </source>
</reference>